<dbReference type="PANTHER" id="PTHR42917">
    <property type="entry name" value="2,4-DIENOYL-COA REDUCTASE"/>
    <property type="match status" value="1"/>
</dbReference>
<evidence type="ECO:0000256" key="5">
    <source>
        <dbReference type="ARBA" id="ARBA00022723"/>
    </source>
</evidence>
<dbReference type="GO" id="GO:0010181">
    <property type="term" value="F:FMN binding"/>
    <property type="evidence" value="ECO:0007669"/>
    <property type="project" value="InterPro"/>
</dbReference>
<evidence type="ECO:0000256" key="7">
    <source>
        <dbReference type="ARBA" id="ARBA00023004"/>
    </source>
</evidence>
<keyword evidence="11" id="KW-1185">Reference proteome</keyword>
<keyword evidence="4" id="KW-0288">FMN</keyword>
<keyword evidence="5" id="KW-0479">Metal-binding</keyword>
<evidence type="ECO:0000313" key="11">
    <source>
        <dbReference type="Proteomes" id="UP000195331"/>
    </source>
</evidence>
<reference evidence="10 11" key="1">
    <citation type="submission" date="2017-04" db="EMBL/GenBank/DDBJ databases">
        <title>Whole Genome Sequence of 1,4-Dioxane Degrading Bacterium Mycobacterium dioxanotrophicus PH-06.</title>
        <authorList>
            <person name="He Y."/>
        </authorList>
    </citation>
    <scope>NUCLEOTIDE SEQUENCE [LARGE SCALE GENOMIC DNA]</scope>
    <source>
        <strain evidence="10 11">PH-06</strain>
    </source>
</reference>
<dbReference type="GO" id="GO:0046872">
    <property type="term" value="F:metal ion binding"/>
    <property type="evidence" value="ECO:0007669"/>
    <property type="project" value="UniProtKB-KW"/>
</dbReference>
<sequence>MLVGLVNQPRPELFSPITVGSLTIPNRFAMAPMTRRASPGGIPGPDVAAYYARRAAGGVGLIITEGVRLSDPVAGWPFSIPTLAGPEVLAGWRAVTDAVHAHGATIAAQLWHQGAERDDRDGLVPVSPSGLNSLGEAKGRALGTDELAGVAAGFAEAARNAKAAGFDAVELHGAHGYLLDEFLWERTNQRTDGYGGSVAARTRFPVEVITAVREAVGSEFPIIYRFSQWKANAYDAHIAADPAELEAVLTPLVSAGADILHPSTRRHYLPAFSGSTRSLAGWVKQITGVPVIGVGSVGLATEFKPGRADGDVIIPAPVDRLLEQFAAGEFDVVAIGRALLADPGWVNRLRDDTLDGFGGYHAETALAGLH</sequence>
<name>A0A1Y0C4Z9_9MYCO</name>
<gene>
    <name evidence="10" type="ORF">BTO20_18385</name>
</gene>
<evidence type="ECO:0000259" key="9">
    <source>
        <dbReference type="Pfam" id="PF00724"/>
    </source>
</evidence>
<dbReference type="GO" id="GO:0016491">
    <property type="term" value="F:oxidoreductase activity"/>
    <property type="evidence" value="ECO:0007669"/>
    <property type="project" value="UniProtKB-KW"/>
</dbReference>
<dbReference type="GO" id="GO:0051536">
    <property type="term" value="F:iron-sulfur cluster binding"/>
    <property type="evidence" value="ECO:0007669"/>
    <property type="project" value="UniProtKB-KW"/>
</dbReference>
<evidence type="ECO:0000256" key="3">
    <source>
        <dbReference type="ARBA" id="ARBA00022630"/>
    </source>
</evidence>
<comment type="cofactor">
    <cofactor evidence="2">
        <name>[4Fe-4S] cluster</name>
        <dbReference type="ChEBI" id="CHEBI:49883"/>
    </cofactor>
</comment>
<evidence type="ECO:0000256" key="1">
    <source>
        <dbReference type="ARBA" id="ARBA00001917"/>
    </source>
</evidence>
<evidence type="ECO:0000256" key="2">
    <source>
        <dbReference type="ARBA" id="ARBA00001966"/>
    </source>
</evidence>
<dbReference type="InterPro" id="IPR051793">
    <property type="entry name" value="NADH:flavin_oxidoreductase"/>
</dbReference>
<dbReference type="KEGG" id="mdx:BTO20_18385"/>
<dbReference type="PANTHER" id="PTHR42917:SF2">
    <property type="entry name" value="2,4-DIENOYL-COA REDUCTASE [(2E)-ENOYL-COA-PRODUCING]"/>
    <property type="match status" value="1"/>
</dbReference>
<dbReference type="OrthoDB" id="3169239at2"/>
<keyword evidence="6" id="KW-0560">Oxidoreductase</keyword>
<dbReference type="InterPro" id="IPR013785">
    <property type="entry name" value="Aldolase_TIM"/>
</dbReference>
<keyword evidence="3" id="KW-0285">Flavoprotein</keyword>
<organism evidence="10 11">
    <name type="scientific">Mycobacterium dioxanotrophicus</name>
    <dbReference type="NCBI Taxonomy" id="482462"/>
    <lineage>
        <taxon>Bacteria</taxon>
        <taxon>Bacillati</taxon>
        <taxon>Actinomycetota</taxon>
        <taxon>Actinomycetes</taxon>
        <taxon>Mycobacteriales</taxon>
        <taxon>Mycobacteriaceae</taxon>
        <taxon>Mycobacterium</taxon>
    </lineage>
</organism>
<dbReference type="RefSeq" id="WP_087077743.1">
    <property type="nucleotide sequence ID" value="NZ_CP020809.1"/>
</dbReference>
<comment type="cofactor">
    <cofactor evidence="1">
        <name>FMN</name>
        <dbReference type="ChEBI" id="CHEBI:58210"/>
    </cofactor>
</comment>
<protein>
    <submittedName>
        <fullName evidence="10">12-oxophytodienoate reductase</fullName>
    </submittedName>
</protein>
<accession>A0A1Y0C4Z9</accession>
<keyword evidence="7" id="KW-0408">Iron</keyword>
<evidence type="ECO:0000256" key="6">
    <source>
        <dbReference type="ARBA" id="ARBA00023002"/>
    </source>
</evidence>
<dbReference type="SUPFAM" id="SSF51395">
    <property type="entry name" value="FMN-linked oxidoreductases"/>
    <property type="match status" value="1"/>
</dbReference>
<evidence type="ECO:0000313" key="10">
    <source>
        <dbReference type="EMBL" id="ART70269.1"/>
    </source>
</evidence>
<dbReference type="Proteomes" id="UP000195331">
    <property type="component" value="Chromosome"/>
</dbReference>
<evidence type="ECO:0000256" key="8">
    <source>
        <dbReference type="ARBA" id="ARBA00023014"/>
    </source>
</evidence>
<dbReference type="InterPro" id="IPR001155">
    <property type="entry name" value="OxRdtase_FMN_N"/>
</dbReference>
<proteinExistence type="predicted"/>
<evidence type="ECO:0000256" key="4">
    <source>
        <dbReference type="ARBA" id="ARBA00022643"/>
    </source>
</evidence>
<dbReference type="EMBL" id="CP020809">
    <property type="protein sequence ID" value="ART70269.1"/>
    <property type="molecule type" value="Genomic_DNA"/>
</dbReference>
<keyword evidence="8" id="KW-0411">Iron-sulfur</keyword>
<feature type="domain" description="NADH:flavin oxidoreductase/NADH oxidase N-terminal" evidence="9">
    <location>
        <begin position="12"/>
        <end position="351"/>
    </location>
</feature>
<dbReference type="Gene3D" id="3.20.20.70">
    <property type="entry name" value="Aldolase class I"/>
    <property type="match status" value="1"/>
</dbReference>
<dbReference type="Pfam" id="PF00724">
    <property type="entry name" value="Oxidored_FMN"/>
    <property type="match status" value="1"/>
</dbReference>
<dbReference type="AlphaFoldDB" id="A0A1Y0C4Z9"/>